<dbReference type="PANTHER" id="PTHR22950">
    <property type="entry name" value="AMINO ACID TRANSPORTER"/>
    <property type="match status" value="1"/>
</dbReference>
<feature type="coiled-coil region" evidence="5">
    <location>
        <begin position="84"/>
        <end position="122"/>
    </location>
</feature>
<feature type="transmembrane region" description="Helical" evidence="6">
    <location>
        <begin position="352"/>
        <end position="370"/>
    </location>
</feature>
<evidence type="ECO:0000256" key="6">
    <source>
        <dbReference type="SAM" id="Phobius"/>
    </source>
</evidence>
<organism evidence="8 9">
    <name type="scientific">Paramecium sonneborni</name>
    <dbReference type="NCBI Taxonomy" id="65129"/>
    <lineage>
        <taxon>Eukaryota</taxon>
        <taxon>Sar</taxon>
        <taxon>Alveolata</taxon>
        <taxon>Ciliophora</taxon>
        <taxon>Intramacronucleata</taxon>
        <taxon>Oligohymenophorea</taxon>
        <taxon>Peniculida</taxon>
        <taxon>Parameciidae</taxon>
        <taxon>Paramecium</taxon>
    </lineage>
</organism>
<evidence type="ECO:0000256" key="3">
    <source>
        <dbReference type="ARBA" id="ARBA00022989"/>
    </source>
</evidence>
<dbReference type="AlphaFoldDB" id="A0A8S1KIQ8"/>
<evidence type="ECO:0000313" key="9">
    <source>
        <dbReference type="Proteomes" id="UP000692954"/>
    </source>
</evidence>
<name>A0A8S1KIQ8_9CILI</name>
<dbReference type="InterPro" id="IPR013057">
    <property type="entry name" value="AA_transpt_TM"/>
</dbReference>
<feature type="transmembrane region" description="Helical" evidence="6">
    <location>
        <begin position="314"/>
        <end position="331"/>
    </location>
</feature>
<feature type="transmembrane region" description="Helical" evidence="6">
    <location>
        <begin position="382"/>
        <end position="406"/>
    </location>
</feature>
<feature type="domain" description="Amino acid transporter transmembrane" evidence="7">
    <location>
        <begin position="204"/>
        <end position="522"/>
    </location>
</feature>
<comment type="caution">
    <text evidence="8">The sequence shown here is derived from an EMBL/GenBank/DDBJ whole genome shotgun (WGS) entry which is preliminary data.</text>
</comment>
<feature type="transmembrane region" description="Helical" evidence="6">
    <location>
        <begin position="245"/>
        <end position="261"/>
    </location>
</feature>
<dbReference type="OrthoDB" id="438545at2759"/>
<feature type="transmembrane region" description="Helical" evidence="6">
    <location>
        <begin position="441"/>
        <end position="462"/>
    </location>
</feature>
<evidence type="ECO:0000256" key="5">
    <source>
        <dbReference type="SAM" id="Coils"/>
    </source>
</evidence>
<proteinExistence type="predicted"/>
<dbReference type="Pfam" id="PF01490">
    <property type="entry name" value="Aa_trans"/>
    <property type="match status" value="2"/>
</dbReference>
<feature type="transmembrane region" description="Helical" evidence="6">
    <location>
        <begin position="468"/>
        <end position="489"/>
    </location>
</feature>
<dbReference type="Proteomes" id="UP000692954">
    <property type="component" value="Unassembled WGS sequence"/>
</dbReference>
<feature type="transmembrane region" description="Helical" evidence="6">
    <location>
        <begin position="202"/>
        <end position="225"/>
    </location>
</feature>
<accession>A0A8S1KIQ8</accession>
<keyword evidence="3 6" id="KW-1133">Transmembrane helix</keyword>
<feature type="transmembrane region" description="Helical" evidence="6">
    <location>
        <begin position="61"/>
        <end position="88"/>
    </location>
</feature>
<evidence type="ECO:0000259" key="7">
    <source>
        <dbReference type="Pfam" id="PF01490"/>
    </source>
</evidence>
<keyword evidence="4 6" id="KW-0472">Membrane</keyword>
<reference evidence="8" key="1">
    <citation type="submission" date="2021-01" db="EMBL/GenBank/DDBJ databases">
        <authorList>
            <consortium name="Genoscope - CEA"/>
            <person name="William W."/>
        </authorList>
    </citation>
    <scope>NUCLEOTIDE SEQUENCE</scope>
</reference>
<dbReference type="PANTHER" id="PTHR22950:SF666">
    <property type="entry name" value="VACUOLAR AMINO ACID TRANSPORTER 4"/>
    <property type="match status" value="1"/>
</dbReference>
<keyword evidence="2 6" id="KW-0812">Transmembrane</keyword>
<evidence type="ECO:0000256" key="1">
    <source>
        <dbReference type="ARBA" id="ARBA00004141"/>
    </source>
</evidence>
<evidence type="ECO:0000256" key="2">
    <source>
        <dbReference type="ARBA" id="ARBA00022692"/>
    </source>
</evidence>
<keyword evidence="9" id="KW-1185">Reference proteome</keyword>
<dbReference type="GO" id="GO:0015179">
    <property type="term" value="F:L-amino acid transmembrane transporter activity"/>
    <property type="evidence" value="ECO:0007669"/>
    <property type="project" value="TreeGrafter"/>
</dbReference>
<evidence type="ECO:0000313" key="8">
    <source>
        <dbReference type="EMBL" id="CAD8054211.1"/>
    </source>
</evidence>
<sequence>MEIKYKLPPLPANIVDIYNKMTKQRKQFYKRQASQMSTLCKLLKVSVGTVVLAFPEGFKKVHIAGGVLVLVICGLLQYYSWTLLIRVIEEKAEIKRKEEQEKQQAQAQNNSQVMEIEMVNQQKAQIQSERSLSEVGKQEEEFEEIIGEDIIDDIEDEDNKKIRQEEEEFHKQANNPLAKKTIKFEKMNMMGVMLVIEPNSRILVIISKIMTILLFYGQALSLLIFCKQTFDQIIPNFADNSLNTLYLAFGTIGVIMAFSFITRMETLKQTTNIGSYLVFIVMYFFTCVCLYQIKNSGSSDNNPNIDYGIKFSELPFFFGVTLYSYDINGILTEIREEMKHPERFRNNLASSMLICCVIYTLFGVCGYLAFGDSTQELITSNLLNVVSEIGLGILNAFYALQIMYALSMIQTILLQNVVCIRLMEELPYDFQKSEVKPNLNIWLKLGIRIIYVSACVFGGYYLINFSTIISLLGCIPSVYLGFVMPYYLFKKVFRRQKLYIEILNGTVLFLGVAGAILGIIQIFGALY</sequence>
<protein>
    <recommendedName>
        <fullName evidence="7">Amino acid transporter transmembrane domain-containing protein</fullName>
    </recommendedName>
</protein>
<feature type="transmembrane region" description="Helical" evidence="6">
    <location>
        <begin position="501"/>
        <end position="526"/>
    </location>
</feature>
<comment type="subcellular location">
    <subcellularLocation>
        <location evidence="1">Membrane</location>
        <topology evidence="1">Multi-pass membrane protein</topology>
    </subcellularLocation>
</comment>
<evidence type="ECO:0000256" key="4">
    <source>
        <dbReference type="ARBA" id="ARBA00023136"/>
    </source>
</evidence>
<feature type="domain" description="Amino acid transporter transmembrane" evidence="7">
    <location>
        <begin position="32"/>
        <end position="95"/>
    </location>
</feature>
<dbReference type="GO" id="GO:0016020">
    <property type="term" value="C:membrane"/>
    <property type="evidence" value="ECO:0007669"/>
    <property type="project" value="UniProtKB-SubCell"/>
</dbReference>
<dbReference type="EMBL" id="CAJJDN010000008">
    <property type="protein sequence ID" value="CAD8054211.1"/>
    <property type="molecule type" value="Genomic_DNA"/>
</dbReference>
<feature type="transmembrane region" description="Helical" evidence="6">
    <location>
        <begin position="273"/>
        <end position="294"/>
    </location>
</feature>
<gene>
    <name evidence="8" type="ORF">PSON_ATCC_30995.1.T0080145</name>
</gene>
<keyword evidence="5" id="KW-0175">Coiled coil</keyword>